<dbReference type="AlphaFoldDB" id="A0A8G0LR81"/>
<proteinExistence type="predicted"/>
<name>A0A8G0LR81_9HYPO</name>
<dbReference type="EMBL" id="CP075869">
    <property type="protein sequence ID" value="QYT04246.1"/>
    <property type="molecule type" value="Genomic_DNA"/>
</dbReference>
<keyword evidence="2" id="KW-1185">Reference proteome</keyword>
<evidence type="ECO:0000313" key="1">
    <source>
        <dbReference type="EMBL" id="QYT04246.1"/>
    </source>
</evidence>
<organism evidence="1 2">
    <name type="scientific">Trichoderma simmonsii</name>
    <dbReference type="NCBI Taxonomy" id="1491479"/>
    <lineage>
        <taxon>Eukaryota</taxon>
        <taxon>Fungi</taxon>
        <taxon>Dikarya</taxon>
        <taxon>Ascomycota</taxon>
        <taxon>Pezizomycotina</taxon>
        <taxon>Sordariomycetes</taxon>
        <taxon>Hypocreomycetidae</taxon>
        <taxon>Hypocreales</taxon>
        <taxon>Hypocreaceae</taxon>
        <taxon>Trichoderma</taxon>
    </lineage>
</organism>
<reference evidence="1 2" key="1">
    <citation type="journal article" date="2021" name="BMC Genomics">
        <title>Telomere-to-telomere genome assembly of asparaginase-producing Trichoderma simmonsii.</title>
        <authorList>
            <person name="Chung D."/>
            <person name="Kwon Y.M."/>
            <person name="Yang Y."/>
        </authorList>
    </citation>
    <scope>NUCLEOTIDE SEQUENCE [LARGE SCALE GENOMIC DNA]</scope>
    <source>
        <strain evidence="1 2">GH-Sj1</strain>
    </source>
</reference>
<protein>
    <submittedName>
        <fullName evidence="1">Uncharacterized protein</fullName>
    </submittedName>
</protein>
<accession>A0A8G0LR81</accession>
<gene>
    <name evidence="1" type="ORF">H0G86_011168</name>
</gene>
<evidence type="ECO:0000313" key="2">
    <source>
        <dbReference type="Proteomes" id="UP000826661"/>
    </source>
</evidence>
<sequence>MPMKMLLTTRSVQFSSCESTHAVDATGQPSSQSLLPPPNCLISLPGDISQPIEAGLQYCQHRIGHIFGVYAGSSECKINQLICEPLSHTRMCYLSGHSEFSGSNPAGAQYWCYHGNELNYP</sequence>
<dbReference type="Proteomes" id="UP000826661">
    <property type="component" value="Chromosome VI"/>
</dbReference>